<evidence type="ECO:0000259" key="4">
    <source>
        <dbReference type="PROSITE" id="PS51194"/>
    </source>
</evidence>
<keyword evidence="1" id="KW-0547">Nucleotide-binding</keyword>
<dbReference type="SUPFAM" id="SSF52540">
    <property type="entry name" value="P-loop containing nucleoside triphosphate hydrolases"/>
    <property type="match status" value="1"/>
</dbReference>
<dbReference type="InterPro" id="IPR018973">
    <property type="entry name" value="MZB"/>
</dbReference>
<dbReference type="InterPro" id="IPR001650">
    <property type="entry name" value="Helicase_C-like"/>
</dbReference>
<dbReference type="Pfam" id="PF00270">
    <property type="entry name" value="DEAD"/>
    <property type="match status" value="1"/>
</dbReference>
<keyword evidence="5" id="KW-0378">Hydrolase</keyword>
<dbReference type="Pfam" id="PF00271">
    <property type="entry name" value="Helicase_C"/>
    <property type="match status" value="1"/>
</dbReference>
<evidence type="ECO:0000256" key="2">
    <source>
        <dbReference type="ARBA" id="ARBA00022840"/>
    </source>
</evidence>
<dbReference type="InterPro" id="IPR027417">
    <property type="entry name" value="P-loop_NTPase"/>
</dbReference>
<dbReference type="GO" id="GO:0006289">
    <property type="term" value="P:nucleotide-excision repair"/>
    <property type="evidence" value="ECO:0007669"/>
    <property type="project" value="TreeGrafter"/>
</dbReference>
<dbReference type="PROSITE" id="PS51192">
    <property type="entry name" value="HELICASE_ATP_BIND_1"/>
    <property type="match status" value="1"/>
</dbReference>
<dbReference type="PANTHER" id="PTHR47957:SF3">
    <property type="entry name" value="ATP-DEPENDENT HELICASE HRQ1"/>
    <property type="match status" value="1"/>
</dbReference>
<dbReference type="SMART" id="SM00490">
    <property type="entry name" value="HELICc"/>
    <property type="match status" value="1"/>
</dbReference>
<evidence type="ECO:0000256" key="1">
    <source>
        <dbReference type="ARBA" id="ARBA00022741"/>
    </source>
</evidence>
<name>A0A6B1DQA2_9CHLR</name>
<dbReference type="SMART" id="SM00487">
    <property type="entry name" value="DEXDc"/>
    <property type="match status" value="1"/>
</dbReference>
<accession>A0A6B1DQA2</accession>
<dbReference type="InterPro" id="IPR014001">
    <property type="entry name" value="Helicase_ATP-bd"/>
</dbReference>
<sequence>MLDELRHFDALRDGDTGKDKLLTGSMGALPPVYADNSVFDSLSPKVVAHLRHNGIACFYQHQAEAVSKALLGTNVVLQAPTASGKTLAFQVPMVEALVREPDAHALMIYPTKALAYDQRDQLRRIFGHLCDFWEQPIESWWYDGDVDRDTRQAIRSAPPHILLTNPEMVHNSFLAHAGAWDAFLSNLKYVVIDEIHEYRGYFGSNVSLVLRRLVHHLKQRGVSPQFFLASATCANAKEHAENLTGLPFEEVNASDQFRPERSFYFIKPDIPQHQYWEILRLRTVRAGLASMGNGKSVLVFCPTRRFAEECFRLARREATRLQEQDQRAVEPDAIRVYRAGLASEERQQTQNDLRNGTVQLVFTTNALELGIDIGNLDGVILAGFPDSIMSAWQRIGRAGRSWDSDAFVIYYARNNPLDQFYASNLRTFIEKPFDELVVNPENEELVRRHVPCLLYETESIEGGESLLGPGLYEAARELVQRGAQPARTRGYSPHFGVDIRGTGGGMYTLKIGSKDLGTMSAQQQFREAYQRAIYMHGGTNYRVESIETTSNGGTIHLGEAPDHLRTNPFLLTGITVQDLFDGRRWGATVEAMYGNLTVTDSMLNIREFDERTDQTIATWVPEMNNAQFSKAHAFWLTVKGTDIQDGTMELQHLFRLGTLFTIPVEPHDVAPHAEIREHTSYLIESYSGGIGIARKVFERWREILATGIRIAENCQCRRGCPNCIVPPRSKEELDKRRGITLAKQILVSSEQRYDAQLLNNLWEPVGSELA</sequence>
<keyword evidence="2" id="KW-0067">ATP-binding</keyword>
<dbReference type="CDD" id="cd17923">
    <property type="entry name" value="DEXHc_Hrq1-like"/>
    <property type="match status" value="1"/>
</dbReference>
<proteinExistence type="predicted"/>
<dbReference type="AlphaFoldDB" id="A0A6B1DQA2"/>
<dbReference type="PANTHER" id="PTHR47957">
    <property type="entry name" value="ATP-DEPENDENT HELICASE HRQ1"/>
    <property type="match status" value="1"/>
</dbReference>
<dbReference type="PROSITE" id="PS51194">
    <property type="entry name" value="HELICASE_CTER"/>
    <property type="match status" value="1"/>
</dbReference>
<keyword evidence="5" id="KW-0347">Helicase</keyword>
<feature type="domain" description="Helicase C-terminal" evidence="4">
    <location>
        <begin position="283"/>
        <end position="444"/>
    </location>
</feature>
<feature type="domain" description="Helicase ATP-binding" evidence="3">
    <location>
        <begin position="66"/>
        <end position="251"/>
    </location>
</feature>
<dbReference type="Pfam" id="PF09369">
    <property type="entry name" value="MZB"/>
    <property type="match status" value="1"/>
</dbReference>
<reference evidence="5" key="1">
    <citation type="submission" date="2019-09" db="EMBL/GenBank/DDBJ databases">
        <title>Characterisation of the sponge microbiome using genome-centric metagenomics.</title>
        <authorList>
            <person name="Engelberts J.P."/>
            <person name="Robbins S.J."/>
            <person name="De Goeij J.M."/>
            <person name="Aranda M."/>
            <person name="Bell S.C."/>
            <person name="Webster N.S."/>
        </authorList>
    </citation>
    <scope>NUCLEOTIDE SEQUENCE</scope>
    <source>
        <strain evidence="5">SB0662_bin_9</strain>
    </source>
</reference>
<comment type="caution">
    <text evidence="5">The sequence shown here is derived from an EMBL/GenBank/DDBJ whole genome shotgun (WGS) entry which is preliminary data.</text>
</comment>
<dbReference type="GO" id="GO:0043138">
    <property type="term" value="F:3'-5' DNA helicase activity"/>
    <property type="evidence" value="ECO:0007669"/>
    <property type="project" value="TreeGrafter"/>
</dbReference>
<dbReference type="Gene3D" id="3.40.50.300">
    <property type="entry name" value="P-loop containing nucleotide triphosphate hydrolases"/>
    <property type="match status" value="2"/>
</dbReference>
<dbReference type="GO" id="GO:0005524">
    <property type="term" value="F:ATP binding"/>
    <property type="evidence" value="ECO:0007669"/>
    <property type="project" value="UniProtKB-KW"/>
</dbReference>
<evidence type="ECO:0000313" key="5">
    <source>
        <dbReference type="EMBL" id="MYD89331.1"/>
    </source>
</evidence>
<dbReference type="InterPro" id="IPR011545">
    <property type="entry name" value="DEAD/DEAH_box_helicase_dom"/>
</dbReference>
<dbReference type="GO" id="GO:0003676">
    <property type="term" value="F:nucleic acid binding"/>
    <property type="evidence" value="ECO:0007669"/>
    <property type="project" value="InterPro"/>
</dbReference>
<evidence type="ECO:0000259" key="3">
    <source>
        <dbReference type="PROSITE" id="PS51192"/>
    </source>
</evidence>
<dbReference type="GO" id="GO:0036297">
    <property type="term" value="P:interstrand cross-link repair"/>
    <property type="evidence" value="ECO:0007669"/>
    <property type="project" value="TreeGrafter"/>
</dbReference>
<organism evidence="5">
    <name type="scientific">Caldilineaceae bacterium SB0662_bin_9</name>
    <dbReference type="NCBI Taxonomy" id="2605258"/>
    <lineage>
        <taxon>Bacteria</taxon>
        <taxon>Bacillati</taxon>
        <taxon>Chloroflexota</taxon>
        <taxon>Caldilineae</taxon>
        <taxon>Caldilineales</taxon>
        <taxon>Caldilineaceae</taxon>
    </lineage>
</organism>
<dbReference type="EMBL" id="VXPY01000015">
    <property type="protein sequence ID" value="MYD89331.1"/>
    <property type="molecule type" value="Genomic_DNA"/>
</dbReference>
<gene>
    <name evidence="5" type="ORF">F4Y08_03180</name>
</gene>
<protein>
    <submittedName>
        <fullName evidence="5">DEAD/DEAH box helicase</fullName>
    </submittedName>
</protein>